<evidence type="ECO:0000256" key="2">
    <source>
        <dbReference type="ARBA" id="ARBA00022723"/>
    </source>
</evidence>
<evidence type="ECO:0000313" key="9">
    <source>
        <dbReference type="EMBL" id="KAH9640097.1"/>
    </source>
</evidence>
<dbReference type="PROSITE" id="PS00028">
    <property type="entry name" value="ZINC_FINGER_C2H2_1"/>
    <property type="match status" value="5"/>
</dbReference>
<dbReference type="GO" id="GO:0043565">
    <property type="term" value="F:sequence-specific DNA binding"/>
    <property type="evidence" value="ECO:0007669"/>
    <property type="project" value="TreeGrafter"/>
</dbReference>
<dbReference type="EMBL" id="JACEFF010000295">
    <property type="protein sequence ID" value="KAH9640097.1"/>
    <property type="molecule type" value="Genomic_DNA"/>
</dbReference>
<gene>
    <name evidence="9" type="ORF">HF086_016028</name>
</gene>
<feature type="domain" description="C2H2-type" evidence="8">
    <location>
        <begin position="110"/>
        <end position="133"/>
    </location>
</feature>
<keyword evidence="2" id="KW-0479">Metal-binding</keyword>
<proteinExistence type="predicted"/>
<dbReference type="PANTHER" id="PTHR24408">
    <property type="entry name" value="ZINC FINGER PROTEIN"/>
    <property type="match status" value="1"/>
</dbReference>
<dbReference type="AlphaFoldDB" id="A0A922SIV5"/>
<feature type="domain" description="C2H2-type" evidence="8">
    <location>
        <begin position="54"/>
        <end position="81"/>
    </location>
</feature>
<evidence type="ECO:0000256" key="4">
    <source>
        <dbReference type="ARBA" id="ARBA00022771"/>
    </source>
</evidence>
<dbReference type="InterPro" id="IPR036236">
    <property type="entry name" value="Znf_C2H2_sf"/>
</dbReference>
<dbReference type="SMART" id="SM00355">
    <property type="entry name" value="ZnF_C2H2"/>
    <property type="match status" value="5"/>
</dbReference>
<evidence type="ECO:0000256" key="1">
    <source>
        <dbReference type="ARBA" id="ARBA00004123"/>
    </source>
</evidence>
<name>A0A922SIV5_SPOEX</name>
<dbReference type="SUPFAM" id="SSF57667">
    <property type="entry name" value="beta-beta-alpha zinc fingers"/>
    <property type="match status" value="3"/>
</dbReference>
<dbReference type="PANTHER" id="PTHR24408:SF58">
    <property type="entry name" value="TRANSCRIPTION FACTOR (TFIIIA), PUTATIVE (AFU_ORTHOLOGUE AFUA_1G05150)-RELATED"/>
    <property type="match status" value="1"/>
</dbReference>
<evidence type="ECO:0000256" key="6">
    <source>
        <dbReference type="ARBA" id="ARBA00023242"/>
    </source>
</evidence>
<sequence>MAIKRSMLAKNKLAMIVKQPDGAVNYSCVECSALYVHKEDLEQHLLDHNREYRYLCGICGTGLKRKEHLERHTLEHQEVRPHICPDCGKGFKRKEHMTIHLSIHSGDKTETCPVCHKTFYRKDHLRKHLQTHTKVFLEQNGELVGEQVMVEIKQEILDEYSAPQGADVGEENPAPTNNQIKTEEKVNASDQFIISAPRPFKCPLCKKSYKRKDHLKIHSWTHLRKEKTCSECGKGAMCGRATTFASSSK</sequence>
<keyword evidence="5" id="KW-0862">Zinc</keyword>
<evidence type="ECO:0000256" key="5">
    <source>
        <dbReference type="ARBA" id="ARBA00022833"/>
    </source>
</evidence>
<evidence type="ECO:0000259" key="8">
    <source>
        <dbReference type="PROSITE" id="PS50157"/>
    </source>
</evidence>
<comment type="subcellular location">
    <subcellularLocation>
        <location evidence="1">Nucleus</location>
    </subcellularLocation>
</comment>
<feature type="domain" description="C2H2-type" evidence="8">
    <location>
        <begin position="82"/>
        <end position="109"/>
    </location>
</feature>
<dbReference type="GO" id="GO:0008270">
    <property type="term" value="F:zinc ion binding"/>
    <property type="evidence" value="ECO:0007669"/>
    <property type="project" value="UniProtKB-KW"/>
</dbReference>
<evidence type="ECO:0000313" key="10">
    <source>
        <dbReference type="Proteomes" id="UP000814243"/>
    </source>
</evidence>
<reference evidence="9" key="1">
    <citation type="journal article" date="2021" name="G3 (Bethesda)">
        <title>Genome and transcriptome analysis of the beet armyworm Spodoptera exigua reveals targets for pest control. .</title>
        <authorList>
            <person name="Simon S."/>
            <person name="Breeschoten T."/>
            <person name="Jansen H.J."/>
            <person name="Dirks R.P."/>
            <person name="Schranz M.E."/>
            <person name="Ros V.I.D."/>
        </authorList>
    </citation>
    <scope>NUCLEOTIDE SEQUENCE</scope>
    <source>
        <strain evidence="9">TB_SE_WUR_2020</strain>
    </source>
</reference>
<organism evidence="9 10">
    <name type="scientific">Spodoptera exigua</name>
    <name type="common">Beet armyworm</name>
    <name type="synonym">Noctua fulgens</name>
    <dbReference type="NCBI Taxonomy" id="7107"/>
    <lineage>
        <taxon>Eukaryota</taxon>
        <taxon>Metazoa</taxon>
        <taxon>Ecdysozoa</taxon>
        <taxon>Arthropoda</taxon>
        <taxon>Hexapoda</taxon>
        <taxon>Insecta</taxon>
        <taxon>Pterygota</taxon>
        <taxon>Neoptera</taxon>
        <taxon>Endopterygota</taxon>
        <taxon>Lepidoptera</taxon>
        <taxon>Glossata</taxon>
        <taxon>Ditrysia</taxon>
        <taxon>Noctuoidea</taxon>
        <taxon>Noctuidae</taxon>
        <taxon>Amphipyrinae</taxon>
        <taxon>Spodoptera</taxon>
    </lineage>
</organism>
<keyword evidence="3" id="KW-0677">Repeat</keyword>
<accession>A0A922SIV5</accession>
<dbReference type="FunFam" id="3.30.160.60:FF:000624">
    <property type="entry name" value="zinc finger protein 697"/>
    <property type="match status" value="1"/>
</dbReference>
<dbReference type="GO" id="GO:0005634">
    <property type="term" value="C:nucleus"/>
    <property type="evidence" value="ECO:0007669"/>
    <property type="project" value="UniProtKB-SubCell"/>
</dbReference>
<dbReference type="PROSITE" id="PS50157">
    <property type="entry name" value="ZINC_FINGER_C2H2_2"/>
    <property type="match status" value="5"/>
</dbReference>
<dbReference type="GO" id="GO:0000981">
    <property type="term" value="F:DNA-binding transcription factor activity, RNA polymerase II-specific"/>
    <property type="evidence" value="ECO:0007669"/>
    <property type="project" value="TreeGrafter"/>
</dbReference>
<evidence type="ECO:0000256" key="3">
    <source>
        <dbReference type="ARBA" id="ARBA00022737"/>
    </source>
</evidence>
<dbReference type="Proteomes" id="UP000814243">
    <property type="component" value="Unassembled WGS sequence"/>
</dbReference>
<keyword evidence="4 7" id="KW-0863">Zinc-finger</keyword>
<dbReference type="Pfam" id="PF00096">
    <property type="entry name" value="zf-C2H2"/>
    <property type="match status" value="4"/>
</dbReference>
<comment type="caution">
    <text evidence="9">The sequence shown here is derived from an EMBL/GenBank/DDBJ whole genome shotgun (WGS) entry which is preliminary data.</text>
</comment>
<dbReference type="Gene3D" id="3.30.160.60">
    <property type="entry name" value="Classic Zinc Finger"/>
    <property type="match status" value="4"/>
</dbReference>
<dbReference type="InterPro" id="IPR013087">
    <property type="entry name" value="Znf_C2H2_type"/>
</dbReference>
<feature type="domain" description="C2H2-type" evidence="8">
    <location>
        <begin position="200"/>
        <end position="227"/>
    </location>
</feature>
<protein>
    <recommendedName>
        <fullName evidence="8">C2H2-type domain-containing protein</fullName>
    </recommendedName>
</protein>
<feature type="domain" description="C2H2-type" evidence="8">
    <location>
        <begin position="26"/>
        <end position="53"/>
    </location>
</feature>
<dbReference type="FunFam" id="3.30.160.60:FF:000145">
    <property type="entry name" value="Zinc finger protein 574"/>
    <property type="match status" value="2"/>
</dbReference>
<keyword evidence="6" id="KW-0539">Nucleus</keyword>
<evidence type="ECO:0000256" key="7">
    <source>
        <dbReference type="PROSITE-ProRule" id="PRU00042"/>
    </source>
</evidence>